<dbReference type="EMBL" id="NDXW01000001">
    <property type="protein sequence ID" value="RDH46233.1"/>
    <property type="molecule type" value="Genomic_DNA"/>
</dbReference>
<proteinExistence type="predicted"/>
<dbReference type="SMART" id="SM00470">
    <property type="entry name" value="ParB"/>
    <property type="match status" value="1"/>
</dbReference>
<feature type="domain" description="ParB-like N-terminal" evidence="1">
    <location>
        <begin position="10"/>
        <end position="92"/>
    </location>
</feature>
<sequence length="144" mass="16752">MSNDYGYDIKLINVNKIIATEHHCKEHAYKLSQIIKVESVWTDPLIIEKNKFFVMDGHHRLAAAQLLGFSYIPCILLEYSDTRLSVSSWRSEFEITESLINQYVQKQALLPYKTTRHTLNPKPKKIKITINELTQNESTCSYAF</sequence>
<dbReference type="RefSeq" id="WP_094789026.1">
    <property type="nucleotide sequence ID" value="NZ_NDXW01000001.1"/>
</dbReference>
<accession>A0A4P9VRM7</accession>
<keyword evidence="3" id="KW-1185">Reference proteome</keyword>
<dbReference type="Pfam" id="PF02195">
    <property type="entry name" value="ParB_N"/>
    <property type="match status" value="1"/>
</dbReference>
<evidence type="ECO:0000259" key="1">
    <source>
        <dbReference type="SMART" id="SM00470"/>
    </source>
</evidence>
<dbReference type="Gene3D" id="3.90.1530.10">
    <property type="entry name" value="Conserved hypothetical protein from pyrococcus furiosus pfu- 392566-001, ParB domain"/>
    <property type="match status" value="1"/>
</dbReference>
<comment type="caution">
    <text evidence="2">The sequence shown here is derived from an EMBL/GenBank/DDBJ whole genome shotgun (WGS) entry which is preliminary data.</text>
</comment>
<evidence type="ECO:0000313" key="3">
    <source>
        <dbReference type="Proteomes" id="UP000257039"/>
    </source>
</evidence>
<gene>
    <name evidence="2" type="ORF">B9G39_23840</name>
</gene>
<evidence type="ECO:0000313" key="2">
    <source>
        <dbReference type="EMBL" id="RDH46233.1"/>
    </source>
</evidence>
<dbReference type="CDD" id="cd16400">
    <property type="entry name" value="ParB_Srx_like_nuclease"/>
    <property type="match status" value="1"/>
</dbReference>
<dbReference type="SUPFAM" id="SSF110849">
    <property type="entry name" value="ParB/Sulfiredoxin"/>
    <property type="match status" value="1"/>
</dbReference>
<dbReference type="Proteomes" id="UP000257039">
    <property type="component" value="Unassembled WGS sequence"/>
</dbReference>
<dbReference type="InterPro" id="IPR003115">
    <property type="entry name" value="ParB_N"/>
</dbReference>
<name>A0A4P9VRM7_9GAMM</name>
<organism evidence="2 3">
    <name type="scientific">Zooshikella ganghwensis</name>
    <dbReference type="NCBI Taxonomy" id="202772"/>
    <lineage>
        <taxon>Bacteria</taxon>
        <taxon>Pseudomonadati</taxon>
        <taxon>Pseudomonadota</taxon>
        <taxon>Gammaproteobacteria</taxon>
        <taxon>Oceanospirillales</taxon>
        <taxon>Zooshikellaceae</taxon>
        <taxon>Zooshikella</taxon>
    </lineage>
</organism>
<protein>
    <recommendedName>
        <fullName evidence="1">ParB-like N-terminal domain-containing protein</fullName>
    </recommendedName>
</protein>
<dbReference type="InterPro" id="IPR036086">
    <property type="entry name" value="ParB/Sulfiredoxin_sf"/>
</dbReference>
<reference evidence="2 3" key="1">
    <citation type="submission" date="2017-04" db="EMBL/GenBank/DDBJ databases">
        <title>Draft genome sequence of Zooshikella ganghwensis VG4 isolated from Red Sea sediments.</title>
        <authorList>
            <person name="Rehman Z."/>
            <person name="Alam I."/>
            <person name="Kamau A."/>
            <person name="Bajic V."/>
            <person name="Leiknes T."/>
        </authorList>
    </citation>
    <scope>NUCLEOTIDE SEQUENCE [LARGE SCALE GENOMIC DNA]</scope>
    <source>
        <strain evidence="2 3">VG4</strain>
    </source>
</reference>
<dbReference type="AlphaFoldDB" id="A0A4P9VRM7"/>